<proteinExistence type="predicted"/>
<reference evidence="1" key="1">
    <citation type="submission" date="2023-10" db="EMBL/GenBank/DDBJ databases">
        <title>Genome assembly of Pristionchus species.</title>
        <authorList>
            <person name="Yoshida K."/>
            <person name="Sommer R.J."/>
        </authorList>
    </citation>
    <scope>NUCLEOTIDE SEQUENCE</scope>
    <source>
        <strain evidence="1">RS5133</strain>
    </source>
</reference>
<evidence type="ECO:0000313" key="2">
    <source>
        <dbReference type="Proteomes" id="UP001432322"/>
    </source>
</evidence>
<keyword evidence="2" id="KW-1185">Reference proteome</keyword>
<comment type="caution">
    <text evidence="1">The sequence shown here is derived from an EMBL/GenBank/DDBJ whole genome shotgun (WGS) entry which is preliminary data.</text>
</comment>
<dbReference type="Proteomes" id="UP001432322">
    <property type="component" value="Unassembled WGS sequence"/>
</dbReference>
<protein>
    <submittedName>
        <fullName evidence="1">Uncharacterized protein</fullName>
    </submittedName>
</protein>
<name>A0AAV5WTE7_9BILA</name>
<sequence>IGGGRPSTAILGRRWPPEPVEERLSRRRSVRWLAVAVVAAALCRFVAAPLHICSSLLLCGRDDFLHLKDLEAHLDAQPLEFLLEVLV</sequence>
<organism evidence="1 2">
    <name type="scientific">Pristionchus fissidentatus</name>
    <dbReference type="NCBI Taxonomy" id="1538716"/>
    <lineage>
        <taxon>Eukaryota</taxon>
        <taxon>Metazoa</taxon>
        <taxon>Ecdysozoa</taxon>
        <taxon>Nematoda</taxon>
        <taxon>Chromadorea</taxon>
        <taxon>Rhabditida</taxon>
        <taxon>Rhabditina</taxon>
        <taxon>Diplogasteromorpha</taxon>
        <taxon>Diplogasteroidea</taxon>
        <taxon>Neodiplogasteridae</taxon>
        <taxon>Pristionchus</taxon>
    </lineage>
</organism>
<accession>A0AAV5WTE7</accession>
<feature type="non-terminal residue" evidence="1">
    <location>
        <position position="1"/>
    </location>
</feature>
<evidence type="ECO:0000313" key="1">
    <source>
        <dbReference type="EMBL" id="GMT34337.1"/>
    </source>
</evidence>
<gene>
    <name evidence="1" type="ORF">PFISCL1PPCAC_25634</name>
</gene>
<dbReference type="AlphaFoldDB" id="A0AAV5WTE7"/>
<dbReference type="EMBL" id="BTSY01000006">
    <property type="protein sequence ID" value="GMT34337.1"/>
    <property type="molecule type" value="Genomic_DNA"/>
</dbReference>